<feature type="compositionally biased region" description="Basic and acidic residues" evidence="1">
    <location>
        <begin position="21"/>
        <end position="37"/>
    </location>
</feature>
<evidence type="ECO:0000256" key="1">
    <source>
        <dbReference type="SAM" id="MobiDB-lite"/>
    </source>
</evidence>
<dbReference type="EMBL" id="LXQE01000186">
    <property type="protein sequence ID" value="RCJ30525.1"/>
    <property type="molecule type" value="Genomic_DNA"/>
</dbReference>
<dbReference type="AlphaFoldDB" id="A0A367R286"/>
<organism evidence="2 3">
    <name type="scientific">Nostoc punctiforme NIES-2108</name>
    <dbReference type="NCBI Taxonomy" id="1356359"/>
    <lineage>
        <taxon>Bacteria</taxon>
        <taxon>Bacillati</taxon>
        <taxon>Cyanobacteriota</taxon>
        <taxon>Cyanophyceae</taxon>
        <taxon>Nostocales</taxon>
        <taxon>Nostocaceae</taxon>
        <taxon>Nostoc</taxon>
    </lineage>
</organism>
<protein>
    <submittedName>
        <fullName evidence="2">Uncharacterized protein</fullName>
    </submittedName>
</protein>
<reference evidence="2 3" key="1">
    <citation type="submission" date="2016-04" db="EMBL/GenBank/DDBJ databases">
        <authorList>
            <person name="Evans L.H."/>
            <person name="Alamgir A."/>
            <person name="Owens N."/>
            <person name="Weber N.D."/>
            <person name="Virtaneva K."/>
            <person name="Barbian K."/>
            <person name="Babar A."/>
            <person name="Rosenke K."/>
        </authorList>
    </citation>
    <scope>NUCLEOTIDE SEQUENCE [LARGE SCALE GENOMIC DNA]</scope>
    <source>
        <strain evidence="2">NIES-2108</strain>
    </source>
</reference>
<name>A0A367R286_NOSPU</name>
<gene>
    <name evidence="2" type="ORF">A6769_33235</name>
</gene>
<evidence type="ECO:0000313" key="3">
    <source>
        <dbReference type="Proteomes" id="UP000252085"/>
    </source>
</evidence>
<comment type="caution">
    <text evidence="2">The sequence shown here is derived from an EMBL/GenBank/DDBJ whole genome shotgun (WGS) entry which is preliminary data.</text>
</comment>
<sequence length="155" mass="17550">MGEARRRKKSDPNWGKSGGFKKSDPNLGKSEEFKKSDPNWGKSEGFNHPNKPQITYLTESHPDYQTASDIKNAHYAGKSRVYLVRLDYADGEYFVGAVNTFLVGTQITVNAIWTPYPKSQRTGLEILDSIRRDIGLKARDEMFQADAVLIDFESE</sequence>
<dbReference type="Proteomes" id="UP000252085">
    <property type="component" value="Unassembled WGS sequence"/>
</dbReference>
<accession>A0A367R286</accession>
<proteinExistence type="predicted"/>
<evidence type="ECO:0000313" key="2">
    <source>
        <dbReference type="EMBL" id="RCJ30525.1"/>
    </source>
</evidence>
<feature type="region of interest" description="Disordered" evidence="1">
    <location>
        <begin position="1"/>
        <end position="56"/>
    </location>
</feature>